<dbReference type="PANTHER" id="PTHR42910:SF1">
    <property type="entry name" value="MAJOR FACILITATOR SUPERFAMILY (MFS) PROFILE DOMAIN-CONTAINING PROTEIN"/>
    <property type="match status" value="1"/>
</dbReference>
<dbReference type="Gene3D" id="1.20.1250.20">
    <property type="entry name" value="MFS general substrate transporter like domains"/>
    <property type="match status" value="2"/>
</dbReference>
<evidence type="ECO:0000313" key="6">
    <source>
        <dbReference type="Proteomes" id="UP000639403"/>
    </source>
</evidence>
<dbReference type="GO" id="GO:0022857">
    <property type="term" value="F:transmembrane transporter activity"/>
    <property type="evidence" value="ECO:0007669"/>
    <property type="project" value="InterPro"/>
</dbReference>
<dbReference type="EMBL" id="JADOXO010000301">
    <property type="protein sequence ID" value="KAF9806943.1"/>
    <property type="molecule type" value="Genomic_DNA"/>
</dbReference>
<comment type="subcellular location">
    <subcellularLocation>
        <location evidence="1">Membrane</location>
        <topology evidence="1">Multi-pass membrane protein</topology>
    </subcellularLocation>
</comment>
<feature type="transmembrane region" description="Helical" evidence="3">
    <location>
        <begin position="427"/>
        <end position="444"/>
    </location>
</feature>
<evidence type="ECO:0000256" key="3">
    <source>
        <dbReference type="SAM" id="Phobius"/>
    </source>
</evidence>
<feature type="region of interest" description="Disordered" evidence="2">
    <location>
        <begin position="470"/>
        <end position="543"/>
    </location>
</feature>
<feature type="compositionally biased region" description="Pro residues" evidence="2">
    <location>
        <begin position="1"/>
        <end position="11"/>
    </location>
</feature>
<evidence type="ECO:0000256" key="1">
    <source>
        <dbReference type="ARBA" id="ARBA00004141"/>
    </source>
</evidence>
<dbReference type="GO" id="GO:0016020">
    <property type="term" value="C:membrane"/>
    <property type="evidence" value="ECO:0007669"/>
    <property type="project" value="UniProtKB-SubCell"/>
</dbReference>
<sequence>MSDPATNPPPAEGEERTSDASSTDETVAVVQAQEDEPNFTPITKDFGFLPIPKHLRHDPKHPAYFGLLLNATFGFAGTFVLANLYYCQPLLIQFSHTFNVSYDTVSRIPTLVQVGYAVGLLLISTLGDLVRRRPLIIMLVFICASLSIGLSFTTNFAVFQALCFLIGVFTVVPQILLPLAADLAPPERRATALSIVLSGLLLGILLARVLAGVIAQFVSWRVVYYLAFSVQYVVCVWLYLVLPDYPAKNKGATYFGLLWGMAKFAVTEPQLVQAVLISIPSAACYTNFWVTLTFLLGGPPYNYSTLVIGLFGLVGMVGVGLAPPLGRLIDSLVPWFASVIACVAYILTHVIMVGADGINVAAVVIVCIGIDVFRQMVQVSLTTAVFSLDPAARSRMNAIILISLFIGQIMGTAVGSEVYTQHGWRPAAALNLAWSGLMLFVVLARGPHVSRYTWVGWEGGLEVRKSKVTAQKRRDEEAGASDIQQRGDEKHALEAKQSVREEKDLQDATTVGMQEVKISETSEGEKQGEDQPPMVEVATLSAE</sequence>
<feature type="transmembrane region" description="Helical" evidence="3">
    <location>
        <begin position="192"/>
        <end position="217"/>
    </location>
</feature>
<feature type="transmembrane region" description="Helical" evidence="3">
    <location>
        <begin position="358"/>
        <end position="377"/>
    </location>
</feature>
<dbReference type="Proteomes" id="UP000639403">
    <property type="component" value="Unassembled WGS sequence"/>
</dbReference>
<feature type="transmembrane region" description="Helical" evidence="3">
    <location>
        <begin position="106"/>
        <end position="123"/>
    </location>
</feature>
<dbReference type="AlphaFoldDB" id="A0A8H7NWF5"/>
<evidence type="ECO:0000256" key="2">
    <source>
        <dbReference type="SAM" id="MobiDB-lite"/>
    </source>
</evidence>
<feature type="transmembrane region" description="Helical" evidence="3">
    <location>
        <begin position="332"/>
        <end position="352"/>
    </location>
</feature>
<keyword evidence="3" id="KW-0472">Membrane</keyword>
<feature type="transmembrane region" description="Helical" evidence="3">
    <location>
        <begin position="303"/>
        <end position="325"/>
    </location>
</feature>
<name>A0A8H7NWF5_9APHY</name>
<feature type="domain" description="Major facilitator superfamily (MFS) profile" evidence="4">
    <location>
        <begin position="63"/>
        <end position="450"/>
    </location>
</feature>
<feature type="transmembrane region" description="Helical" evidence="3">
    <location>
        <begin position="135"/>
        <end position="152"/>
    </location>
</feature>
<feature type="transmembrane region" description="Helical" evidence="3">
    <location>
        <begin position="63"/>
        <end position="86"/>
    </location>
</feature>
<keyword evidence="3" id="KW-1133">Transmembrane helix</keyword>
<dbReference type="InterPro" id="IPR011701">
    <property type="entry name" value="MFS"/>
</dbReference>
<evidence type="ECO:0000313" key="5">
    <source>
        <dbReference type="EMBL" id="KAF9806943.1"/>
    </source>
</evidence>
<feature type="region of interest" description="Disordered" evidence="2">
    <location>
        <begin position="1"/>
        <end position="26"/>
    </location>
</feature>
<dbReference type="InterPro" id="IPR020846">
    <property type="entry name" value="MFS_dom"/>
</dbReference>
<accession>A0A8H7NWF5</accession>
<feature type="transmembrane region" description="Helical" evidence="3">
    <location>
        <begin position="398"/>
        <end position="415"/>
    </location>
</feature>
<evidence type="ECO:0000259" key="4">
    <source>
        <dbReference type="PROSITE" id="PS50850"/>
    </source>
</evidence>
<feature type="compositionally biased region" description="Basic and acidic residues" evidence="2">
    <location>
        <begin position="485"/>
        <end position="506"/>
    </location>
</feature>
<keyword evidence="3" id="KW-0812">Transmembrane</keyword>
<organism evidence="5 6">
    <name type="scientific">Rhodonia placenta</name>
    <dbReference type="NCBI Taxonomy" id="104341"/>
    <lineage>
        <taxon>Eukaryota</taxon>
        <taxon>Fungi</taxon>
        <taxon>Dikarya</taxon>
        <taxon>Basidiomycota</taxon>
        <taxon>Agaricomycotina</taxon>
        <taxon>Agaricomycetes</taxon>
        <taxon>Polyporales</taxon>
        <taxon>Adustoporiaceae</taxon>
        <taxon>Rhodonia</taxon>
    </lineage>
</organism>
<dbReference type="InterPro" id="IPR036259">
    <property type="entry name" value="MFS_trans_sf"/>
</dbReference>
<comment type="caution">
    <text evidence="5">The sequence shown here is derived from an EMBL/GenBank/DDBJ whole genome shotgun (WGS) entry which is preliminary data.</text>
</comment>
<reference evidence="5" key="2">
    <citation type="journal article" name="Front. Microbiol.">
        <title>Degradative Capacity of Two Strains of Rhodonia placenta: From Phenotype to Genotype.</title>
        <authorList>
            <person name="Kolle M."/>
            <person name="Horta M.A.C."/>
            <person name="Nowrousian M."/>
            <person name="Ohm R.A."/>
            <person name="Benz J.P."/>
            <person name="Pilgard A."/>
        </authorList>
    </citation>
    <scope>NUCLEOTIDE SEQUENCE</scope>
    <source>
        <strain evidence="5">FPRL280</strain>
    </source>
</reference>
<feature type="transmembrane region" description="Helical" evidence="3">
    <location>
        <begin position="158"/>
        <end position="180"/>
    </location>
</feature>
<dbReference type="PANTHER" id="PTHR42910">
    <property type="entry name" value="TRANSPORTER SCO4007-RELATED"/>
    <property type="match status" value="1"/>
</dbReference>
<gene>
    <name evidence="5" type="ORF">IEO21_08457</name>
</gene>
<reference evidence="5" key="1">
    <citation type="submission" date="2020-11" db="EMBL/GenBank/DDBJ databases">
        <authorList>
            <person name="Koelle M."/>
            <person name="Horta M.A.C."/>
            <person name="Nowrousian M."/>
            <person name="Ohm R.A."/>
            <person name="Benz P."/>
            <person name="Pilgard A."/>
        </authorList>
    </citation>
    <scope>NUCLEOTIDE SEQUENCE</scope>
    <source>
        <strain evidence="5">FPRL280</strain>
    </source>
</reference>
<feature type="compositionally biased region" description="Basic and acidic residues" evidence="2">
    <location>
        <begin position="517"/>
        <end position="529"/>
    </location>
</feature>
<dbReference type="PROSITE" id="PS50850">
    <property type="entry name" value="MFS"/>
    <property type="match status" value="1"/>
</dbReference>
<dbReference type="CDD" id="cd17324">
    <property type="entry name" value="MFS_NepI_like"/>
    <property type="match status" value="1"/>
</dbReference>
<dbReference type="Pfam" id="PF07690">
    <property type="entry name" value="MFS_1"/>
    <property type="match status" value="1"/>
</dbReference>
<feature type="transmembrane region" description="Helical" evidence="3">
    <location>
        <begin position="223"/>
        <end position="242"/>
    </location>
</feature>
<proteinExistence type="predicted"/>
<dbReference type="SUPFAM" id="SSF103473">
    <property type="entry name" value="MFS general substrate transporter"/>
    <property type="match status" value="1"/>
</dbReference>
<feature type="transmembrane region" description="Helical" evidence="3">
    <location>
        <begin position="271"/>
        <end position="297"/>
    </location>
</feature>
<protein>
    <recommendedName>
        <fullName evidence="4">Major facilitator superfamily (MFS) profile domain-containing protein</fullName>
    </recommendedName>
</protein>